<feature type="domain" description="HhH-GPD" evidence="2">
    <location>
        <begin position="112"/>
        <end position="274"/>
    </location>
</feature>
<keyword evidence="4" id="KW-1185">Reference proteome</keyword>
<dbReference type="STRING" id="357750.A0A2S6C219"/>
<sequence>MAVRRSSRQAIQATQTPTSKARATIKQRDKKAQVSSEIKDPNATRSQKFERWKTDSQNSPFPKHTRPTPEECKVAYDWLDERHASDIEEELKDPDIPETIPNVLDAIVVALLSAATSWSNCKRAMASMRQNYGSVYAYDEIMRRGREELQETIRCGGLHVRKSKLIFEMLGQVEDRNGKGNWDLNYLFNMSDEEAMKELLKYKGIGPKCAFVVMNWCLKREGFTVDTHVYRLAKLWGWTPESATREKTQAHLEHRIPSELKFRLHFLMIQHGRKCEYCRGGSKSQEPCEVARLLKGKE</sequence>
<evidence type="ECO:0000259" key="2">
    <source>
        <dbReference type="SMART" id="SM00478"/>
    </source>
</evidence>
<evidence type="ECO:0000313" key="4">
    <source>
        <dbReference type="Proteomes" id="UP000237631"/>
    </source>
</evidence>
<dbReference type="InterPro" id="IPR023170">
    <property type="entry name" value="HhH_base_excis_C"/>
</dbReference>
<feature type="compositionally biased region" description="Basic and acidic residues" evidence="1">
    <location>
        <begin position="26"/>
        <end position="54"/>
    </location>
</feature>
<evidence type="ECO:0000256" key="1">
    <source>
        <dbReference type="SAM" id="MobiDB-lite"/>
    </source>
</evidence>
<accession>A0A2S6C219</accession>
<reference evidence="4" key="1">
    <citation type="journal article" date="2017" name="bioRxiv">
        <title>Conservation of a gene cluster reveals novel cercosporin biosynthetic mechanisms and extends production to the genus Colletotrichum.</title>
        <authorList>
            <person name="de Jonge R."/>
            <person name="Ebert M.K."/>
            <person name="Huitt-Roehl C.R."/>
            <person name="Pal P."/>
            <person name="Suttle J.C."/>
            <person name="Spanner R.E."/>
            <person name="Neubauer J.D."/>
            <person name="Jurick W.M.II."/>
            <person name="Stott K.A."/>
            <person name="Secor G.A."/>
            <person name="Thomma B.P.H.J."/>
            <person name="Van de Peer Y."/>
            <person name="Townsend C.A."/>
            <person name="Bolton M.D."/>
        </authorList>
    </citation>
    <scope>NUCLEOTIDE SEQUENCE [LARGE SCALE GENOMIC DNA]</scope>
    <source>
        <strain evidence="4">CBS538.71</strain>
    </source>
</reference>
<dbReference type="Pfam" id="PF00730">
    <property type="entry name" value="HhH-GPD"/>
    <property type="match status" value="1"/>
</dbReference>
<dbReference type="Gene3D" id="1.10.340.30">
    <property type="entry name" value="Hypothetical protein, domain 2"/>
    <property type="match status" value="1"/>
</dbReference>
<dbReference type="Gene3D" id="1.10.1670.10">
    <property type="entry name" value="Helix-hairpin-Helix base-excision DNA repair enzymes (C-terminal)"/>
    <property type="match status" value="1"/>
</dbReference>
<dbReference type="GO" id="GO:0000702">
    <property type="term" value="F:oxidized base lesion DNA N-glycosylase activity"/>
    <property type="evidence" value="ECO:0007669"/>
    <property type="project" value="UniProtKB-ARBA"/>
</dbReference>
<dbReference type="InterPro" id="IPR003265">
    <property type="entry name" value="HhH-GPD_domain"/>
</dbReference>
<protein>
    <recommendedName>
        <fullName evidence="2">HhH-GPD domain-containing protein</fullName>
    </recommendedName>
</protein>
<organism evidence="3 4">
    <name type="scientific">Cercospora berteroae</name>
    <dbReference type="NCBI Taxonomy" id="357750"/>
    <lineage>
        <taxon>Eukaryota</taxon>
        <taxon>Fungi</taxon>
        <taxon>Dikarya</taxon>
        <taxon>Ascomycota</taxon>
        <taxon>Pezizomycotina</taxon>
        <taxon>Dothideomycetes</taxon>
        <taxon>Dothideomycetidae</taxon>
        <taxon>Mycosphaerellales</taxon>
        <taxon>Mycosphaerellaceae</taxon>
        <taxon>Cercospora</taxon>
    </lineage>
</organism>
<dbReference type="AlphaFoldDB" id="A0A2S6C219"/>
<dbReference type="PANTHER" id="PTHR47203:SF1">
    <property type="entry name" value="HYPOTHETICAL BASE EXCISION DNA REPAIR PROTEIN (EUROFUNG)"/>
    <property type="match status" value="1"/>
</dbReference>
<name>A0A2S6C219_9PEZI</name>
<dbReference type="SMART" id="SM00478">
    <property type="entry name" value="ENDO3c"/>
    <property type="match status" value="1"/>
</dbReference>
<dbReference type="CDD" id="cd00056">
    <property type="entry name" value="ENDO3c"/>
    <property type="match status" value="1"/>
</dbReference>
<dbReference type="InterPro" id="IPR011257">
    <property type="entry name" value="DNA_glycosylase"/>
</dbReference>
<dbReference type="SUPFAM" id="SSF48150">
    <property type="entry name" value="DNA-glycosylase"/>
    <property type="match status" value="1"/>
</dbReference>
<gene>
    <name evidence="3" type="ORF">CBER1_04588</name>
</gene>
<evidence type="ECO:0000313" key="3">
    <source>
        <dbReference type="EMBL" id="PPJ53778.1"/>
    </source>
</evidence>
<dbReference type="OrthoDB" id="5607at2759"/>
<dbReference type="EMBL" id="PNEN01000576">
    <property type="protein sequence ID" value="PPJ53778.1"/>
    <property type="molecule type" value="Genomic_DNA"/>
</dbReference>
<dbReference type="GO" id="GO:0006285">
    <property type="term" value="P:base-excision repair, AP site formation"/>
    <property type="evidence" value="ECO:0007669"/>
    <property type="project" value="UniProtKB-ARBA"/>
</dbReference>
<dbReference type="Proteomes" id="UP000237631">
    <property type="component" value="Unassembled WGS sequence"/>
</dbReference>
<comment type="caution">
    <text evidence="3">The sequence shown here is derived from an EMBL/GenBank/DDBJ whole genome shotgun (WGS) entry which is preliminary data.</text>
</comment>
<proteinExistence type="predicted"/>
<feature type="region of interest" description="Disordered" evidence="1">
    <location>
        <begin position="1"/>
        <end position="68"/>
    </location>
</feature>
<feature type="compositionally biased region" description="Polar residues" evidence="1">
    <location>
        <begin position="8"/>
        <end position="21"/>
    </location>
</feature>
<dbReference type="PANTHER" id="PTHR47203">
    <property type="match status" value="1"/>
</dbReference>